<evidence type="ECO:0000313" key="4">
    <source>
        <dbReference type="Proteomes" id="UP000092607"/>
    </source>
</evidence>
<dbReference type="PANTHER" id="PTHR44051">
    <property type="entry name" value="GLUTATHIONE S-TRANSFERASE-RELATED"/>
    <property type="match status" value="1"/>
</dbReference>
<feature type="domain" description="GST C-terminal" evidence="2">
    <location>
        <begin position="91"/>
        <end position="222"/>
    </location>
</feature>
<proteinExistence type="predicted"/>
<dbReference type="PANTHER" id="PTHR44051:SF9">
    <property type="entry name" value="GLUTATHIONE S-TRANSFERASE 1"/>
    <property type="match status" value="1"/>
</dbReference>
<evidence type="ECO:0000313" key="3">
    <source>
        <dbReference type="EMBL" id="OBX63408.1"/>
    </source>
</evidence>
<feature type="domain" description="GST N-terminal" evidence="1">
    <location>
        <begin position="1"/>
        <end position="86"/>
    </location>
</feature>
<organism evidence="3 4">
    <name type="scientific">Moraxella lacunata</name>
    <dbReference type="NCBI Taxonomy" id="477"/>
    <lineage>
        <taxon>Bacteria</taxon>
        <taxon>Pseudomonadati</taxon>
        <taxon>Pseudomonadota</taxon>
        <taxon>Gammaproteobacteria</taxon>
        <taxon>Moraxellales</taxon>
        <taxon>Moraxellaceae</taxon>
        <taxon>Moraxella</taxon>
    </lineage>
</organism>
<comment type="caution">
    <text evidence="3">The sequence shown here is derived from an EMBL/GenBank/DDBJ whole genome shotgun (WGS) entry which is preliminary data.</text>
</comment>
<dbReference type="InterPro" id="IPR036249">
    <property type="entry name" value="Thioredoxin-like_sf"/>
</dbReference>
<dbReference type="SFLD" id="SFLDS00019">
    <property type="entry name" value="Glutathione_Transferase_(cytos"/>
    <property type="match status" value="1"/>
</dbReference>
<dbReference type="PROSITE" id="PS50405">
    <property type="entry name" value="GST_CTER"/>
    <property type="match status" value="1"/>
</dbReference>
<dbReference type="Pfam" id="PF02798">
    <property type="entry name" value="GST_N"/>
    <property type="match status" value="1"/>
</dbReference>
<dbReference type="SFLD" id="SFLDG00358">
    <property type="entry name" value="Main_(cytGST)"/>
    <property type="match status" value="1"/>
</dbReference>
<dbReference type="EMBL" id="LZMS01000049">
    <property type="protein sequence ID" value="OBX63408.1"/>
    <property type="molecule type" value="Genomic_DNA"/>
</dbReference>
<dbReference type="Gene3D" id="3.40.30.10">
    <property type="entry name" value="Glutaredoxin"/>
    <property type="match status" value="1"/>
</dbReference>
<dbReference type="SUPFAM" id="SSF47616">
    <property type="entry name" value="GST C-terminal domain-like"/>
    <property type="match status" value="1"/>
</dbReference>
<protein>
    <recommendedName>
        <fullName evidence="5">Glutathione S-transferase</fullName>
    </recommendedName>
</protein>
<reference evidence="3 4" key="1">
    <citation type="submission" date="2016-06" db="EMBL/GenBank/DDBJ databases">
        <title>Draft genome of Moraxella lacunata CCUG 57757A.</title>
        <authorList>
            <person name="Salva-Serra F."/>
            <person name="Engstrom-Jakobsson H."/>
            <person name="Thorell K."/>
            <person name="Gonzales-Siles L."/>
            <person name="Karlsson R."/>
            <person name="Boulund F."/>
            <person name="Engstrand L."/>
            <person name="Kristiansson E."/>
            <person name="Moore E."/>
        </authorList>
    </citation>
    <scope>NUCLEOTIDE SEQUENCE [LARGE SCALE GENOMIC DNA]</scope>
    <source>
        <strain evidence="3 4">CCUG 57757A</strain>
    </source>
</reference>
<dbReference type="SUPFAM" id="SSF52833">
    <property type="entry name" value="Thioredoxin-like"/>
    <property type="match status" value="1"/>
</dbReference>
<dbReference type="CDD" id="cd03046">
    <property type="entry name" value="GST_N_GTT1_like"/>
    <property type="match status" value="1"/>
</dbReference>
<gene>
    <name evidence="3" type="ORF">A9309_05825</name>
</gene>
<accession>A0A1B8Q327</accession>
<dbReference type="InterPro" id="IPR010987">
    <property type="entry name" value="Glutathione-S-Trfase_C-like"/>
</dbReference>
<dbReference type="Gene3D" id="1.20.1050.10">
    <property type="match status" value="1"/>
</dbReference>
<dbReference type="InterPro" id="IPR040079">
    <property type="entry name" value="Glutathione_S-Trfase"/>
</dbReference>
<dbReference type="PROSITE" id="PS50404">
    <property type="entry name" value="GST_NTER"/>
    <property type="match status" value="1"/>
</dbReference>
<dbReference type="AlphaFoldDB" id="A0A1B8Q327"/>
<evidence type="ECO:0000259" key="2">
    <source>
        <dbReference type="PROSITE" id="PS50405"/>
    </source>
</evidence>
<evidence type="ECO:0008006" key="5">
    <source>
        <dbReference type="Google" id="ProtNLM"/>
    </source>
</evidence>
<evidence type="ECO:0000259" key="1">
    <source>
        <dbReference type="PROSITE" id="PS50404"/>
    </source>
</evidence>
<dbReference type="RefSeq" id="WP_065256524.1">
    <property type="nucleotide sequence ID" value="NZ_JARDJM010000059.1"/>
</dbReference>
<dbReference type="InterPro" id="IPR004045">
    <property type="entry name" value="Glutathione_S-Trfase_N"/>
</dbReference>
<sequence>MLTLHHLNQSRSFRILWLLCELNALYGTSFRVIKHERTKSHLAPKELTDIHPMGKAPILIDESCNKTLAESGFIIEYLLRHYDTQAKLSPSDEAWEDYAFWLHFAESSLMPNLVMRLVFAKIVQKSPFFIRPIIKSVQKGVEKSFISPNVDKALALLNERLANRHYLSGAGQGVFGAVDIHLHFGIAQMRKSGGLPDKWVYVHNWLAYCESRPSFEMAQSYE</sequence>
<dbReference type="OrthoDB" id="9810080at2"/>
<dbReference type="InterPro" id="IPR036282">
    <property type="entry name" value="Glutathione-S-Trfase_C_sf"/>
</dbReference>
<name>A0A1B8Q327_MORLA</name>
<dbReference type="Proteomes" id="UP000092607">
    <property type="component" value="Unassembled WGS sequence"/>
</dbReference>